<keyword evidence="4" id="KW-0997">Cell inner membrane</keyword>
<dbReference type="RefSeq" id="WP_185003482.1">
    <property type="nucleotide sequence ID" value="NZ_BAAAUI010000047.1"/>
</dbReference>
<feature type="transmembrane region" description="Helical" evidence="10">
    <location>
        <begin position="85"/>
        <end position="110"/>
    </location>
</feature>
<keyword evidence="6 10" id="KW-0812">Transmembrane</keyword>
<evidence type="ECO:0000256" key="3">
    <source>
        <dbReference type="ARBA" id="ARBA00022475"/>
    </source>
</evidence>
<dbReference type="InterPro" id="IPR059112">
    <property type="entry name" value="CysZ/EI24"/>
</dbReference>
<name>A0A7W7CAH3_9PSEU</name>
<dbReference type="PANTHER" id="PTHR37468">
    <property type="entry name" value="SULFATE TRANSPORTER CYSZ"/>
    <property type="match status" value="1"/>
</dbReference>
<evidence type="ECO:0000256" key="1">
    <source>
        <dbReference type="ARBA" id="ARBA00004141"/>
    </source>
</evidence>
<dbReference type="GO" id="GO:0000103">
    <property type="term" value="P:sulfate assimilation"/>
    <property type="evidence" value="ECO:0007669"/>
    <property type="project" value="TreeGrafter"/>
</dbReference>
<keyword evidence="2" id="KW-0813">Transport</keyword>
<gene>
    <name evidence="11" type="ORF">HNR67_003667</name>
</gene>
<protein>
    <submittedName>
        <fullName evidence="11">CysZ protein</fullName>
    </submittedName>
</protein>
<reference evidence="11 12" key="1">
    <citation type="submission" date="2020-08" db="EMBL/GenBank/DDBJ databases">
        <title>Sequencing the genomes of 1000 actinobacteria strains.</title>
        <authorList>
            <person name="Klenk H.-P."/>
        </authorList>
    </citation>
    <scope>NUCLEOTIDE SEQUENCE [LARGE SCALE GENOMIC DNA]</scope>
    <source>
        <strain evidence="11 12">DSM 44230</strain>
    </source>
</reference>
<feature type="transmembrane region" description="Helical" evidence="10">
    <location>
        <begin position="149"/>
        <end position="168"/>
    </location>
</feature>
<evidence type="ECO:0000256" key="10">
    <source>
        <dbReference type="SAM" id="Phobius"/>
    </source>
</evidence>
<evidence type="ECO:0000256" key="6">
    <source>
        <dbReference type="ARBA" id="ARBA00022692"/>
    </source>
</evidence>
<accession>A0A7W7CAH3</accession>
<dbReference type="GO" id="GO:0005886">
    <property type="term" value="C:plasma membrane"/>
    <property type="evidence" value="ECO:0007669"/>
    <property type="project" value="TreeGrafter"/>
</dbReference>
<dbReference type="EMBL" id="JACHMH010000001">
    <property type="protein sequence ID" value="MBB4677549.1"/>
    <property type="molecule type" value="Genomic_DNA"/>
</dbReference>
<keyword evidence="7 10" id="KW-1133">Transmembrane helix</keyword>
<dbReference type="Pfam" id="PF07264">
    <property type="entry name" value="EI24"/>
    <property type="match status" value="1"/>
</dbReference>
<comment type="caution">
    <text evidence="11">The sequence shown here is derived from an EMBL/GenBank/DDBJ whole genome shotgun (WGS) entry which is preliminary data.</text>
</comment>
<dbReference type="PANTHER" id="PTHR37468:SF1">
    <property type="entry name" value="SULFATE TRANSPORTER CYSZ"/>
    <property type="match status" value="1"/>
</dbReference>
<evidence type="ECO:0000313" key="11">
    <source>
        <dbReference type="EMBL" id="MBB4677549.1"/>
    </source>
</evidence>
<keyword evidence="12" id="KW-1185">Reference proteome</keyword>
<keyword evidence="8" id="KW-0764">Sulfate transport</keyword>
<evidence type="ECO:0000256" key="7">
    <source>
        <dbReference type="ARBA" id="ARBA00022989"/>
    </source>
</evidence>
<dbReference type="InterPro" id="IPR050480">
    <property type="entry name" value="CysZ-like"/>
</dbReference>
<dbReference type="AlphaFoldDB" id="A0A7W7CAH3"/>
<feature type="transmembrane region" description="Helical" evidence="10">
    <location>
        <begin position="35"/>
        <end position="61"/>
    </location>
</feature>
<keyword evidence="5" id="KW-0028">Amino-acid biosynthesis</keyword>
<dbReference type="Proteomes" id="UP000533598">
    <property type="component" value="Unassembled WGS sequence"/>
</dbReference>
<feature type="transmembrane region" description="Helical" evidence="10">
    <location>
        <begin position="218"/>
        <end position="250"/>
    </location>
</feature>
<keyword evidence="9 10" id="KW-0472">Membrane</keyword>
<evidence type="ECO:0000256" key="2">
    <source>
        <dbReference type="ARBA" id="ARBA00022448"/>
    </source>
</evidence>
<comment type="subcellular location">
    <subcellularLocation>
        <location evidence="1">Membrane</location>
        <topology evidence="1">Multi-pass membrane protein</topology>
    </subcellularLocation>
</comment>
<dbReference type="GO" id="GO:0019344">
    <property type="term" value="P:cysteine biosynthetic process"/>
    <property type="evidence" value="ECO:0007669"/>
    <property type="project" value="TreeGrafter"/>
</dbReference>
<evidence type="ECO:0000256" key="4">
    <source>
        <dbReference type="ARBA" id="ARBA00022519"/>
    </source>
</evidence>
<keyword evidence="3" id="KW-1003">Cell membrane</keyword>
<evidence type="ECO:0000256" key="8">
    <source>
        <dbReference type="ARBA" id="ARBA00023032"/>
    </source>
</evidence>
<evidence type="ECO:0000256" key="5">
    <source>
        <dbReference type="ARBA" id="ARBA00022605"/>
    </source>
</evidence>
<organism evidence="11 12">
    <name type="scientific">Crossiella cryophila</name>
    <dbReference type="NCBI Taxonomy" id="43355"/>
    <lineage>
        <taxon>Bacteria</taxon>
        <taxon>Bacillati</taxon>
        <taxon>Actinomycetota</taxon>
        <taxon>Actinomycetes</taxon>
        <taxon>Pseudonocardiales</taxon>
        <taxon>Pseudonocardiaceae</taxon>
        <taxon>Crossiella</taxon>
    </lineage>
</organism>
<proteinExistence type="predicted"/>
<evidence type="ECO:0000313" key="12">
    <source>
        <dbReference type="Proteomes" id="UP000533598"/>
    </source>
</evidence>
<evidence type="ECO:0000256" key="9">
    <source>
        <dbReference type="ARBA" id="ARBA00023136"/>
    </source>
</evidence>
<dbReference type="GO" id="GO:0009675">
    <property type="term" value="F:high-affinity sulfate:proton symporter activity"/>
    <property type="evidence" value="ECO:0007669"/>
    <property type="project" value="TreeGrafter"/>
</dbReference>
<sequence length="258" mass="27486">MSHPAQVPTPGKPGVLTGLGFLGRAVGIAFRSPKLLLLGAIPAVLTTLLMLGGLITLAYWVGDLATWLTPFADTWSDWLRQATRFVAGLAVVLGAVAVSVVAFTAITLVVGSPFYEHISETVEDGLGGVPDAEKASWGRMLWLGIRDSIVLVAVSILINLPLLFAGFIPVVGQTVIPVLVACVGGWILALEFSAVPFTRRGLTLKQRHHILRRHRGMVLGLGVPAYLLCAIPFVSILAMPIVFIAATLMAREALSRRP</sequence>
<feature type="transmembrane region" description="Helical" evidence="10">
    <location>
        <begin position="174"/>
        <end position="197"/>
    </location>
</feature>